<dbReference type="PANTHER" id="PTHR47363">
    <property type="entry name" value="GLUCOKINASE"/>
    <property type="match status" value="1"/>
</dbReference>
<name>A0A7G8BJS9_9BACT</name>
<dbReference type="KEGG" id="adin:H7849_02015"/>
<organism evidence="5 6">
    <name type="scientific">Alloacidobacterium dinghuense</name>
    <dbReference type="NCBI Taxonomy" id="2763107"/>
    <lineage>
        <taxon>Bacteria</taxon>
        <taxon>Pseudomonadati</taxon>
        <taxon>Acidobacteriota</taxon>
        <taxon>Terriglobia</taxon>
        <taxon>Terriglobales</taxon>
        <taxon>Acidobacteriaceae</taxon>
        <taxon>Alloacidobacterium</taxon>
    </lineage>
</organism>
<dbReference type="GO" id="GO:0005737">
    <property type="term" value="C:cytoplasm"/>
    <property type="evidence" value="ECO:0007669"/>
    <property type="project" value="UniProtKB-SubCell"/>
</dbReference>
<keyword evidence="3" id="KW-0963">Cytoplasm</keyword>
<dbReference type="GO" id="GO:0005536">
    <property type="term" value="F:D-glucose binding"/>
    <property type="evidence" value="ECO:0007669"/>
    <property type="project" value="InterPro"/>
</dbReference>
<comment type="similarity">
    <text evidence="3 4">Belongs to the bacterial glucokinase family.</text>
</comment>
<dbReference type="GO" id="GO:0006096">
    <property type="term" value="P:glycolytic process"/>
    <property type="evidence" value="ECO:0007669"/>
    <property type="project" value="UniProtKB-UniRule"/>
</dbReference>
<keyword evidence="3" id="KW-0547">Nucleotide-binding</keyword>
<feature type="binding site" evidence="3">
    <location>
        <begin position="5"/>
        <end position="10"/>
    </location>
    <ligand>
        <name>ATP</name>
        <dbReference type="ChEBI" id="CHEBI:30616"/>
    </ligand>
</feature>
<keyword evidence="3" id="KW-0067">ATP-binding</keyword>
<dbReference type="PANTHER" id="PTHR47363:SF1">
    <property type="entry name" value="GLUCOKINASE"/>
    <property type="match status" value="1"/>
</dbReference>
<dbReference type="AlphaFoldDB" id="A0A7G8BJS9"/>
<evidence type="ECO:0000256" key="2">
    <source>
        <dbReference type="ARBA" id="ARBA00022777"/>
    </source>
</evidence>
<keyword evidence="3" id="KW-0324">Glycolysis</keyword>
<dbReference type="EC" id="2.7.1.2" evidence="3"/>
<keyword evidence="2 3" id="KW-0418">Kinase</keyword>
<dbReference type="Gene3D" id="3.40.367.20">
    <property type="match status" value="1"/>
</dbReference>
<dbReference type="Gene3D" id="3.30.420.40">
    <property type="match status" value="1"/>
</dbReference>
<keyword evidence="1 3" id="KW-0808">Transferase</keyword>
<dbReference type="GO" id="GO:0004340">
    <property type="term" value="F:glucokinase activity"/>
    <property type="evidence" value="ECO:0007669"/>
    <property type="project" value="UniProtKB-UniRule"/>
</dbReference>
<dbReference type="SUPFAM" id="SSF53067">
    <property type="entry name" value="Actin-like ATPase domain"/>
    <property type="match status" value="1"/>
</dbReference>
<dbReference type="Proteomes" id="UP000515312">
    <property type="component" value="Chromosome"/>
</dbReference>
<comment type="subcellular location">
    <subcellularLocation>
        <location evidence="3">Cytoplasm</location>
    </subcellularLocation>
</comment>
<dbReference type="CDD" id="cd24008">
    <property type="entry name" value="ASKHA_NBD_GLK"/>
    <property type="match status" value="1"/>
</dbReference>
<comment type="catalytic activity">
    <reaction evidence="3">
        <text>D-glucose + ATP = D-glucose 6-phosphate + ADP + H(+)</text>
        <dbReference type="Rhea" id="RHEA:17825"/>
        <dbReference type="ChEBI" id="CHEBI:4167"/>
        <dbReference type="ChEBI" id="CHEBI:15378"/>
        <dbReference type="ChEBI" id="CHEBI:30616"/>
        <dbReference type="ChEBI" id="CHEBI:61548"/>
        <dbReference type="ChEBI" id="CHEBI:456216"/>
        <dbReference type="EC" id="2.7.1.2"/>
    </reaction>
</comment>
<protein>
    <recommendedName>
        <fullName evidence="3">Glucokinase</fullName>
        <ecNumber evidence="3">2.7.1.2</ecNumber>
    </recommendedName>
    <alternativeName>
        <fullName evidence="3">Glucose kinase</fullName>
    </alternativeName>
</protein>
<dbReference type="InterPro" id="IPR043129">
    <property type="entry name" value="ATPase_NBD"/>
</dbReference>
<dbReference type="NCBIfam" id="TIGR00749">
    <property type="entry name" value="glk"/>
    <property type="match status" value="1"/>
</dbReference>
<evidence type="ECO:0000256" key="3">
    <source>
        <dbReference type="HAMAP-Rule" id="MF_00524"/>
    </source>
</evidence>
<reference evidence="5 6" key="1">
    <citation type="submission" date="2020-08" db="EMBL/GenBank/DDBJ databases">
        <title>Edaphobacter telluris sp. nov. and Acidobacterium dinghuensis sp. nov., two acidobacteria isolated from forest soil.</title>
        <authorList>
            <person name="Fu J."/>
            <person name="Qiu L."/>
        </authorList>
    </citation>
    <scope>NUCLEOTIDE SEQUENCE [LARGE SCALE GENOMIC DNA]</scope>
    <source>
        <strain evidence="5">4Y35</strain>
    </source>
</reference>
<proteinExistence type="inferred from homology"/>
<evidence type="ECO:0000256" key="4">
    <source>
        <dbReference type="RuleBase" id="RU004046"/>
    </source>
</evidence>
<dbReference type="GO" id="GO:0005524">
    <property type="term" value="F:ATP binding"/>
    <property type="evidence" value="ECO:0007669"/>
    <property type="project" value="UniProtKB-UniRule"/>
</dbReference>
<dbReference type="RefSeq" id="WP_186743753.1">
    <property type="nucleotide sequence ID" value="NZ_CP060394.1"/>
</dbReference>
<evidence type="ECO:0000256" key="1">
    <source>
        <dbReference type="ARBA" id="ARBA00022679"/>
    </source>
</evidence>
<dbReference type="HAMAP" id="MF_00524">
    <property type="entry name" value="Glucokinase"/>
    <property type="match status" value="1"/>
</dbReference>
<evidence type="ECO:0000313" key="5">
    <source>
        <dbReference type="EMBL" id="QNI32799.1"/>
    </source>
</evidence>
<accession>A0A7G8BJS9</accession>
<dbReference type="EMBL" id="CP060394">
    <property type="protein sequence ID" value="QNI32799.1"/>
    <property type="molecule type" value="Genomic_DNA"/>
</dbReference>
<keyword evidence="6" id="KW-1185">Reference proteome</keyword>
<gene>
    <name evidence="3 5" type="primary">glk</name>
    <name evidence="5" type="ORF">H7849_02015</name>
</gene>
<dbReference type="InterPro" id="IPR003836">
    <property type="entry name" value="Glucokinase"/>
</dbReference>
<sequence length="343" mass="36908">MILAGDVGGTKVDLALYGFENGELTLVREERFPAQEYSGLEVIAEKFLADTGNPEVTAACFGVPGPVRHGRLKLTNLPWILDCEELSTGLDIRHLFLINDLEANGYGIPELHADQIHVLSEGDASAVGNRALVSAGTGLGQAILVWNGKMHIPMASEGGHCDFAPRDEMEIDLMRYLQRVLKGRVSFERVVSGIGLKNIYAFLRDEKGMDEPTWLKERMHAEDPNAVIGEVGENGSNELCAKTLEMFVSAYGAEAGNLALKVLSVGGLYLGGGIAPKILKTMKDGAFMKAFVDKGRLSDLLIHTPVRIILESRAALLGAAAYAEARAAQLSGQSVRAASIQFS</sequence>
<dbReference type="Pfam" id="PF02685">
    <property type="entry name" value="Glucokinase"/>
    <property type="match status" value="1"/>
</dbReference>
<evidence type="ECO:0000313" key="6">
    <source>
        <dbReference type="Proteomes" id="UP000515312"/>
    </source>
</evidence>